<organism evidence="1">
    <name type="scientific">marine sediment metagenome</name>
    <dbReference type="NCBI Taxonomy" id="412755"/>
    <lineage>
        <taxon>unclassified sequences</taxon>
        <taxon>metagenomes</taxon>
        <taxon>ecological metagenomes</taxon>
    </lineage>
</organism>
<evidence type="ECO:0000313" key="1">
    <source>
        <dbReference type="EMBL" id="KKL74835.1"/>
    </source>
</evidence>
<comment type="caution">
    <text evidence="1">The sequence shown here is derived from an EMBL/GenBank/DDBJ whole genome shotgun (WGS) entry which is preliminary data.</text>
</comment>
<protein>
    <submittedName>
        <fullName evidence="1">Uncharacterized protein</fullName>
    </submittedName>
</protein>
<proteinExistence type="predicted"/>
<sequence length="103" mass="11129">FPPVMEVRVDVNRILGAKFVEKRLKQLEVRIAGQGKHPTVSLVFLAAFIRYGRGGPAQAAAHAKTLGELAGTDKIYRTFSGYLLTGKVSSATKHKAPAKAKKP</sequence>
<gene>
    <name evidence="1" type="ORF">LCGC14_2060890</name>
</gene>
<dbReference type="EMBL" id="LAZR01024530">
    <property type="protein sequence ID" value="KKL74835.1"/>
    <property type="molecule type" value="Genomic_DNA"/>
</dbReference>
<reference evidence="1" key="1">
    <citation type="journal article" date="2015" name="Nature">
        <title>Complex archaea that bridge the gap between prokaryotes and eukaryotes.</title>
        <authorList>
            <person name="Spang A."/>
            <person name="Saw J.H."/>
            <person name="Jorgensen S.L."/>
            <person name="Zaremba-Niedzwiedzka K."/>
            <person name="Martijn J."/>
            <person name="Lind A.E."/>
            <person name="van Eijk R."/>
            <person name="Schleper C."/>
            <person name="Guy L."/>
            <person name="Ettema T.J."/>
        </authorList>
    </citation>
    <scope>NUCLEOTIDE SEQUENCE</scope>
</reference>
<dbReference type="AlphaFoldDB" id="A0A0F9GZR0"/>
<feature type="non-terminal residue" evidence="1">
    <location>
        <position position="1"/>
    </location>
</feature>
<accession>A0A0F9GZR0</accession>
<name>A0A0F9GZR0_9ZZZZ</name>